<keyword evidence="6" id="KW-0808">Transferase</keyword>
<evidence type="ECO:0000256" key="16">
    <source>
        <dbReference type="ARBA" id="ARBA00022932"/>
    </source>
</evidence>
<evidence type="ECO:0000256" key="12">
    <source>
        <dbReference type="ARBA" id="ARBA00022842"/>
    </source>
</evidence>
<comment type="function">
    <text evidence="21">Integrase (IN) targets the VLP to the nucleus, where a subparticle preintegration complex (PIC) containing at least integrase and the newly synthesized dsDNA copy of the retrotransposon must transit the nuclear membrane. Once in the nucleus, integrase performs the integration of the dsDNA into the host genome.</text>
</comment>
<dbReference type="EMBL" id="DS480424">
    <property type="protein sequence ID" value="EDO16464.1"/>
    <property type="molecule type" value="Genomic_DNA"/>
</dbReference>
<dbReference type="Pfam" id="PF00665">
    <property type="entry name" value="rve"/>
    <property type="match status" value="1"/>
</dbReference>
<dbReference type="GO" id="GO:0003964">
    <property type="term" value="F:RNA-directed DNA polymerase activity"/>
    <property type="evidence" value="ECO:0007669"/>
    <property type="project" value="UniProtKB-KW"/>
</dbReference>
<evidence type="ECO:0000259" key="24">
    <source>
        <dbReference type="PROSITE" id="PS50994"/>
    </source>
</evidence>
<name>A7TMQ0_VANPO</name>
<evidence type="ECO:0000256" key="2">
    <source>
        <dbReference type="ARBA" id="ARBA00004123"/>
    </source>
</evidence>
<dbReference type="OrthoDB" id="4037325at2759"/>
<dbReference type="PROSITE" id="PS50994">
    <property type="entry name" value="INTEGRASE"/>
    <property type="match status" value="1"/>
</dbReference>
<keyword evidence="13" id="KW-0694">RNA-binding</keyword>
<dbReference type="InterPro" id="IPR039537">
    <property type="entry name" value="Retrotran_Ty1/copia-like"/>
</dbReference>
<evidence type="ECO:0000256" key="5">
    <source>
        <dbReference type="ARBA" id="ARBA00022578"/>
    </source>
</evidence>
<feature type="domain" description="Integrase catalytic" evidence="24">
    <location>
        <begin position="85"/>
        <end position="262"/>
    </location>
</feature>
<evidence type="ECO:0000256" key="13">
    <source>
        <dbReference type="ARBA" id="ARBA00022884"/>
    </source>
</evidence>
<evidence type="ECO:0000256" key="9">
    <source>
        <dbReference type="ARBA" id="ARBA00022723"/>
    </source>
</evidence>
<evidence type="ECO:0000256" key="20">
    <source>
        <dbReference type="ARBA" id="ARBA00025590"/>
    </source>
</evidence>
<dbReference type="Proteomes" id="UP000000267">
    <property type="component" value="Unassembled WGS sequence"/>
</dbReference>
<evidence type="ECO:0000256" key="19">
    <source>
        <dbReference type="ARBA" id="ARBA00023242"/>
    </source>
</evidence>
<dbReference type="SUPFAM" id="SSF53098">
    <property type="entry name" value="Ribonuclease H-like"/>
    <property type="match status" value="1"/>
</dbReference>
<keyword evidence="10" id="KW-0255">Endonuclease</keyword>
<keyword evidence="17" id="KW-0238">DNA-binding</keyword>
<dbReference type="GO" id="GO:0003887">
    <property type="term" value="F:DNA-directed DNA polymerase activity"/>
    <property type="evidence" value="ECO:0007669"/>
    <property type="project" value="UniProtKB-KW"/>
</dbReference>
<evidence type="ECO:0000256" key="3">
    <source>
        <dbReference type="ARBA" id="ARBA00004496"/>
    </source>
</evidence>
<dbReference type="PANTHER" id="PTHR42648">
    <property type="entry name" value="TRANSPOSASE, PUTATIVE-RELATED"/>
    <property type="match status" value="1"/>
</dbReference>
<keyword evidence="7" id="KW-0548">Nucleotidyltransferase</keyword>
<evidence type="ECO:0000256" key="18">
    <source>
        <dbReference type="ARBA" id="ARBA00023172"/>
    </source>
</evidence>
<dbReference type="GO" id="GO:0004523">
    <property type="term" value="F:RNA-DNA hybrid ribonuclease activity"/>
    <property type="evidence" value="ECO:0007669"/>
    <property type="project" value="UniProtKB-EC"/>
</dbReference>
<gene>
    <name evidence="25" type="ORF">Kpol_1066p30</name>
</gene>
<keyword evidence="8" id="KW-0540">Nuclease</keyword>
<keyword evidence="19" id="KW-0539">Nucleus</keyword>
<dbReference type="GO" id="GO:0003677">
    <property type="term" value="F:DNA binding"/>
    <property type="evidence" value="ECO:0007669"/>
    <property type="project" value="UniProtKB-KW"/>
</dbReference>
<dbReference type="OMA" id="CYTTTAN"/>
<evidence type="ECO:0000256" key="4">
    <source>
        <dbReference type="ARBA" id="ARBA00022490"/>
    </source>
</evidence>
<keyword evidence="16" id="KW-0239">DNA-directed DNA polymerase</keyword>
<dbReference type="InParanoid" id="A7TMQ0"/>
<dbReference type="GO" id="GO:0005634">
    <property type="term" value="C:nucleus"/>
    <property type="evidence" value="ECO:0007669"/>
    <property type="project" value="UniProtKB-SubCell"/>
</dbReference>
<comment type="subcellular location">
    <subcellularLocation>
        <location evidence="3">Cytoplasm</location>
    </subcellularLocation>
    <subcellularLocation>
        <location evidence="2">Nucleus</location>
    </subcellularLocation>
</comment>
<keyword evidence="18" id="KW-0233">DNA recombination</keyword>
<evidence type="ECO:0000256" key="21">
    <source>
        <dbReference type="ARBA" id="ARBA00025615"/>
    </source>
</evidence>
<comment type="catalytic activity">
    <reaction evidence="23">
        <text>DNA(n) + a 2'-deoxyribonucleoside 5'-triphosphate = DNA(n+1) + diphosphate</text>
        <dbReference type="Rhea" id="RHEA:22508"/>
        <dbReference type="Rhea" id="RHEA-COMP:17339"/>
        <dbReference type="Rhea" id="RHEA-COMP:17340"/>
        <dbReference type="ChEBI" id="CHEBI:33019"/>
        <dbReference type="ChEBI" id="CHEBI:61560"/>
        <dbReference type="ChEBI" id="CHEBI:173112"/>
        <dbReference type="EC" id="2.7.7.7"/>
    </reaction>
</comment>
<dbReference type="GO" id="GO:0003723">
    <property type="term" value="F:RNA binding"/>
    <property type="evidence" value="ECO:0007669"/>
    <property type="project" value="UniProtKB-KW"/>
</dbReference>
<dbReference type="PhylomeDB" id="A7TMQ0"/>
<evidence type="ECO:0000256" key="14">
    <source>
        <dbReference type="ARBA" id="ARBA00022908"/>
    </source>
</evidence>
<comment type="catalytic activity">
    <reaction evidence="22">
        <text>DNA(n) + a 2'-deoxyribonucleoside 5'-triphosphate = DNA(n+1) + diphosphate</text>
        <dbReference type="Rhea" id="RHEA:22508"/>
        <dbReference type="Rhea" id="RHEA-COMP:17339"/>
        <dbReference type="Rhea" id="RHEA-COMP:17340"/>
        <dbReference type="ChEBI" id="CHEBI:33019"/>
        <dbReference type="ChEBI" id="CHEBI:61560"/>
        <dbReference type="ChEBI" id="CHEBI:173112"/>
        <dbReference type="EC" id="2.7.7.49"/>
    </reaction>
</comment>
<dbReference type="PANTHER" id="PTHR42648:SF11">
    <property type="entry name" value="TRANSPOSON TY4-P GAG-POL POLYPROTEIN"/>
    <property type="match status" value="1"/>
</dbReference>
<keyword evidence="12" id="KW-0460">Magnesium</keyword>
<dbReference type="GeneID" id="5544605"/>
<comment type="function">
    <text evidence="20">Reverse transcriptase/ribonuclease H (RT) is a multifunctional enzyme that catalyzes the conversion of the retro-elements RNA genome into dsDNA within the VLP. The enzyme displays a DNA polymerase activity that can copy either DNA or RNA templates, and a ribonuclease H (RNase H) activity that cleaves the RNA strand of RNA-DNA heteroduplexes during plus-strand synthesis and hydrolyzes RNA primers. The conversion leads to a linear dsDNA copy of the retrotransposon that includes long terminal repeats (LTRs) at both ends.</text>
</comment>
<protein>
    <submittedName>
        <fullName evidence="25">Tkp1 protein</fullName>
    </submittedName>
</protein>
<comment type="catalytic activity">
    <reaction evidence="1">
        <text>Endonucleolytic cleavage to 5'-phosphomonoester.</text>
        <dbReference type="EC" id="3.1.26.4"/>
    </reaction>
</comment>
<evidence type="ECO:0000256" key="15">
    <source>
        <dbReference type="ARBA" id="ARBA00022918"/>
    </source>
</evidence>
<evidence type="ECO:0000256" key="10">
    <source>
        <dbReference type="ARBA" id="ARBA00022759"/>
    </source>
</evidence>
<evidence type="ECO:0000256" key="1">
    <source>
        <dbReference type="ARBA" id="ARBA00000077"/>
    </source>
</evidence>
<organism evidence="26">
    <name type="scientific">Vanderwaltozyma polyspora (strain ATCC 22028 / DSM 70294 / BCRC 21397 / CBS 2163 / NBRC 10782 / NRRL Y-8283 / UCD 57-17)</name>
    <name type="common">Kluyveromyces polysporus</name>
    <dbReference type="NCBI Taxonomy" id="436907"/>
    <lineage>
        <taxon>Eukaryota</taxon>
        <taxon>Fungi</taxon>
        <taxon>Dikarya</taxon>
        <taxon>Ascomycota</taxon>
        <taxon>Saccharomycotina</taxon>
        <taxon>Saccharomycetes</taxon>
        <taxon>Saccharomycetales</taxon>
        <taxon>Saccharomycetaceae</taxon>
        <taxon>Vanderwaltozyma</taxon>
    </lineage>
</organism>
<dbReference type="HOGENOM" id="CLU_079152_0_0_1"/>
<dbReference type="GO" id="GO:0006310">
    <property type="term" value="P:DNA recombination"/>
    <property type="evidence" value="ECO:0007669"/>
    <property type="project" value="UniProtKB-KW"/>
</dbReference>
<reference evidence="25 26" key="1">
    <citation type="journal article" date="2007" name="Proc. Natl. Acad. Sci. U.S.A.">
        <title>Independent sorting-out of thousands of duplicated gene pairs in two yeast species descended from a whole-genome duplication.</title>
        <authorList>
            <person name="Scannell D.R."/>
            <person name="Frank A.C."/>
            <person name="Conant G.C."/>
            <person name="Byrne K.P."/>
            <person name="Woolfit M."/>
            <person name="Wolfe K.H."/>
        </authorList>
    </citation>
    <scope>NUCLEOTIDE SEQUENCE [LARGE SCALE GENOMIC DNA]</scope>
    <source>
        <strain evidence="26">ATCC 22028 / DSM 70294 / BCRC 21397 / CBS 2163 / NBRC 10782 / NRRL Y-8283 / UCD 57-17</strain>
    </source>
</reference>
<dbReference type="eggNOG" id="KOG0017">
    <property type="taxonomic scope" value="Eukaryota"/>
</dbReference>
<dbReference type="GO" id="GO:0032196">
    <property type="term" value="P:transposition"/>
    <property type="evidence" value="ECO:0007669"/>
    <property type="project" value="UniProtKB-KW"/>
</dbReference>
<evidence type="ECO:0000256" key="23">
    <source>
        <dbReference type="ARBA" id="ARBA00049244"/>
    </source>
</evidence>
<keyword evidence="4" id="KW-0963">Cytoplasm</keyword>
<dbReference type="AlphaFoldDB" id="A7TMQ0"/>
<dbReference type="GO" id="GO:0015074">
    <property type="term" value="P:DNA integration"/>
    <property type="evidence" value="ECO:0007669"/>
    <property type="project" value="UniProtKB-KW"/>
</dbReference>
<evidence type="ECO:0000256" key="8">
    <source>
        <dbReference type="ARBA" id="ARBA00022722"/>
    </source>
</evidence>
<evidence type="ECO:0000256" key="17">
    <source>
        <dbReference type="ARBA" id="ARBA00023125"/>
    </source>
</evidence>
<sequence length="262" mass="30161">MLPARSRHHQINNILPRFSFEFIHRLFGHVNIKIIKDSIRKGLIKNISYDNIDWSGFETFQFPDCLKGKSTQHKHYVGSCVKYQREYNTFEFLHTDLFAPVPNMPTSSPTYFISFTDERSKFRWDFPLRSKDAAIVTTVFRNIVAFISTQFDTKVLGFQMDRGSEFSNAEIRHFFRENGIQSCYTSVGDSRAHGVAERLNRPFLDDCRTLLESSGLSSHLWFYSVEFANLIQNALLNTKYKTSARARAGLAGLDASTILPFG</sequence>
<keyword evidence="5" id="KW-0815">Transposition</keyword>
<dbReference type="GO" id="GO:0046872">
    <property type="term" value="F:metal ion binding"/>
    <property type="evidence" value="ECO:0007669"/>
    <property type="project" value="UniProtKB-KW"/>
</dbReference>
<keyword evidence="11" id="KW-0378">Hydrolase</keyword>
<dbReference type="InterPro" id="IPR012337">
    <property type="entry name" value="RNaseH-like_sf"/>
</dbReference>
<evidence type="ECO:0000256" key="11">
    <source>
        <dbReference type="ARBA" id="ARBA00022801"/>
    </source>
</evidence>
<dbReference type="Gene3D" id="3.30.420.10">
    <property type="entry name" value="Ribonuclease H-like superfamily/Ribonuclease H"/>
    <property type="match status" value="1"/>
</dbReference>
<proteinExistence type="predicted"/>
<dbReference type="KEGG" id="vpo:Kpol_1066p30"/>
<evidence type="ECO:0000313" key="25">
    <source>
        <dbReference type="EMBL" id="EDO16464.1"/>
    </source>
</evidence>
<keyword evidence="9" id="KW-0479">Metal-binding</keyword>
<keyword evidence="26" id="KW-1185">Reference proteome</keyword>
<evidence type="ECO:0000256" key="22">
    <source>
        <dbReference type="ARBA" id="ARBA00048173"/>
    </source>
</evidence>
<keyword evidence="15" id="KW-0695">RNA-directed DNA polymerase</keyword>
<evidence type="ECO:0000256" key="6">
    <source>
        <dbReference type="ARBA" id="ARBA00022679"/>
    </source>
</evidence>
<dbReference type="RefSeq" id="XP_001644322.1">
    <property type="nucleotide sequence ID" value="XM_001644272.1"/>
</dbReference>
<dbReference type="GO" id="GO:0005737">
    <property type="term" value="C:cytoplasm"/>
    <property type="evidence" value="ECO:0007669"/>
    <property type="project" value="UniProtKB-SubCell"/>
</dbReference>
<accession>A7TMQ0</accession>
<dbReference type="InterPro" id="IPR036397">
    <property type="entry name" value="RNaseH_sf"/>
</dbReference>
<dbReference type="STRING" id="436907.A7TMQ0"/>
<dbReference type="InterPro" id="IPR001584">
    <property type="entry name" value="Integrase_cat-core"/>
</dbReference>
<keyword evidence="14" id="KW-0229">DNA integration</keyword>
<evidence type="ECO:0000256" key="7">
    <source>
        <dbReference type="ARBA" id="ARBA00022695"/>
    </source>
</evidence>
<evidence type="ECO:0000313" key="26">
    <source>
        <dbReference type="Proteomes" id="UP000000267"/>
    </source>
</evidence>